<dbReference type="EMBL" id="JACHJJ010000008">
    <property type="protein sequence ID" value="MBB5963523.1"/>
    <property type="molecule type" value="Genomic_DNA"/>
</dbReference>
<accession>A0A841D3J4</accession>
<organism evidence="1 2">
    <name type="scientific">Planomonospora venezuelensis</name>
    <dbReference type="NCBI Taxonomy" id="1999"/>
    <lineage>
        <taxon>Bacteria</taxon>
        <taxon>Bacillati</taxon>
        <taxon>Actinomycetota</taxon>
        <taxon>Actinomycetes</taxon>
        <taxon>Streptosporangiales</taxon>
        <taxon>Streptosporangiaceae</taxon>
        <taxon>Planomonospora</taxon>
    </lineage>
</organism>
<keyword evidence="2" id="KW-1185">Reference proteome</keyword>
<gene>
    <name evidence="1" type="ORF">FHS22_002803</name>
</gene>
<evidence type="ECO:0000313" key="1">
    <source>
        <dbReference type="EMBL" id="MBB5963523.1"/>
    </source>
</evidence>
<dbReference type="Proteomes" id="UP000562352">
    <property type="component" value="Unassembled WGS sequence"/>
</dbReference>
<dbReference type="RefSeq" id="WP_377296325.1">
    <property type="nucleotide sequence ID" value="NZ_BAAAWZ010000001.1"/>
</dbReference>
<comment type="caution">
    <text evidence="1">The sequence shown here is derived from an EMBL/GenBank/DDBJ whole genome shotgun (WGS) entry which is preliminary data.</text>
</comment>
<name>A0A841D3J4_PLAVE</name>
<protein>
    <submittedName>
        <fullName evidence="1">Trk-type K+ transport system membrane component</fullName>
    </submittedName>
</protein>
<proteinExistence type="predicted"/>
<sequence>MIRRSSAQALRGAGLVAVSTYVLPALTPHTLDQVLFEVVSALATVGLSTGITAALTPAGQIPSRC</sequence>
<evidence type="ECO:0000313" key="2">
    <source>
        <dbReference type="Proteomes" id="UP000562352"/>
    </source>
</evidence>
<reference evidence="1 2" key="1">
    <citation type="submission" date="2020-08" db="EMBL/GenBank/DDBJ databases">
        <title>Genomic Encyclopedia of Type Strains, Phase III (KMG-III): the genomes of soil and plant-associated and newly described type strains.</title>
        <authorList>
            <person name="Whitman W."/>
        </authorList>
    </citation>
    <scope>NUCLEOTIDE SEQUENCE [LARGE SCALE GENOMIC DNA]</scope>
    <source>
        <strain evidence="1 2">CECT 3303</strain>
    </source>
</reference>
<dbReference type="AlphaFoldDB" id="A0A841D3J4"/>